<organism evidence="1 2">
    <name type="scientific">Hypoxylon rubiginosum</name>
    <dbReference type="NCBI Taxonomy" id="110542"/>
    <lineage>
        <taxon>Eukaryota</taxon>
        <taxon>Fungi</taxon>
        <taxon>Dikarya</taxon>
        <taxon>Ascomycota</taxon>
        <taxon>Pezizomycotina</taxon>
        <taxon>Sordariomycetes</taxon>
        <taxon>Xylariomycetidae</taxon>
        <taxon>Xylariales</taxon>
        <taxon>Hypoxylaceae</taxon>
        <taxon>Hypoxylon</taxon>
    </lineage>
</organism>
<accession>A0ACC0CUY8</accession>
<proteinExistence type="predicted"/>
<comment type="caution">
    <text evidence="1">The sequence shown here is derived from an EMBL/GenBank/DDBJ whole genome shotgun (WGS) entry which is preliminary data.</text>
</comment>
<evidence type="ECO:0000313" key="1">
    <source>
        <dbReference type="EMBL" id="KAI6084156.1"/>
    </source>
</evidence>
<dbReference type="EMBL" id="MU394341">
    <property type="protein sequence ID" value="KAI6084156.1"/>
    <property type="molecule type" value="Genomic_DNA"/>
</dbReference>
<name>A0ACC0CUY8_9PEZI</name>
<protein>
    <submittedName>
        <fullName evidence="1">Uncharacterized protein</fullName>
    </submittedName>
</protein>
<reference evidence="1 2" key="1">
    <citation type="journal article" date="2022" name="New Phytol.">
        <title>Ecological generalism drives hyperdiversity of secondary metabolite gene clusters in xylarialean endophytes.</title>
        <authorList>
            <person name="Franco M.E.E."/>
            <person name="Wisecaver J.H."/>
            <person name="Arnold A.E."/>
            <person name="Ju Y.M."/>
            <person name="Slot J.C."/>
            <person name="Ahrendt S."/>
            <person name="Moore L.P."/>
            <person name="Eastman K.E."/>
            <person name="Scott K."/>
            <person name="Konkel Z."/>
            <person name="Mondo S.J."/>
            <person name="Kuo A."/>
            <person name="Hayes R.D."/>
            <person name="Haridas S."/>
            <person name="Andreopoulos B."/>
            <person name="Riley R."/>
            <person name="LaButti K."/>
            <person name="Pangilinan J."/>
            <person name="Lipzen A."/>
            <person name="Amirebrahimi M."/>
            <person name="Yan J."/>
            <person name="Adam C."/>
            <person name="Keymanesh K."/>
            <person name="Ng V."/>
            <person name="Louie K."/>
            <person name="Northen T."/>
            <person name="Drula E."/>
            <person name="Henrissat B."/>
            <person name="Hsieh H.M."/>
            <person name="Youens-Clark K."/>
            <person name="Lutzoni F."/>
            <person name="Miadlikowska J."/>
            <person name="Eastwood D.C."/>
            <person name="Hamelin R.C."/>
            <person name="Grigoriev I.V."/>
            <person name="U'Ren J.M."/>
        </authorList>
    </citation>
    <scope>NUCLEOTIDE SEQUENCE [LARGE SCALE GENOMIC DNA]</scope>
    <source>
        <strain evidence="1 2">ER1909</strain>
    </source>
</reference>
<evidence type="ECO:0000313" key="2">
    <source>
        <dbReference type="Proteomes" id="UP001497680"/>
    </source>
</evidence>
<dbReference type="Proteomes" id="UP001497680">
    <property type="component" value="Unassembled WGS sequence"/>
</dbReference>
<sequence>MVKIVSSLAAQLAAAEKRIEDLEKKNEALSRENKLLRASSTHRILLSPPPSPTSSLISTLSTNKSRRSEARYDSPTQASTNRAAEIRVAKRPEASLKCKEIYLNGGTYVYADARLTKINGPDGHEPQYMQPTRSFRAKACDHSRYCDDPWNYSFNSLGESMTASDDSLITEDTKASEETTPSEDTTPSEEAVDGPKDPSQYDLTDFEKLMGTEVKDSFPGCTAHIPSRAGHALLKVAHEIAQEAFYEAARKHWPSVWKDIKLGPHSVRLGKLEIDKYVGECGERVDLGKCGSKSWVVHDSLLGLINLRNRMAHPSGPAFEVVDYVDSFLRRVQRFTLVLRDEERAARMRSLRDELHHLAEEAFDRISSFHSLAILPHAYDDGADSYWENHHVEIFTTLLRYHIWGRWELAGGESGGSCPEQYRAILDIAVPWAEVSMPKLLCTSGNPWANPWSGN</sequence>
<gene>
    <name evidence="1" type="ORF">F4821DRAFT_262203</name>
</gene>
<keyword evidence="2" id="KW-1185">Reference proteome</keyword>